<dbReference type="CDD" id="cd00082">
    <property type="entry name" value="HisKA"/>
    <property type="match status" value="1"/>
</dbReference>
<keyword evidence="7 8" id="KW-1133">Transmembrane helix</keyword>
<evidence type="ECO:0000256" key="8">
    <source>
        <dbReference type="SAM" id="Phobius"/>
    </source>
</evidence>
<evidence type="ECO:0000256" key="2">
    <source>
        <dbReference type="ARBA" id="ARBA00012438"/>
    </source>
</evidence>
<evidence type="ECO:0000313" key="10">
    <source>
        <dbReference type="EMBL" id="HIX74671.1"/>
    </source>
</evidence>
<sequence>MKLIHHALRHLLIPFLLIFTIWGAVFYFLIIHEINDETNDTLENYKELIIRSAIRDSSFLKSHDGLMTRYYIREIPKEEADVNEVRFFDTTTYIEIEMEYEPVRVLQTCFRMADDRYYELTIEMSTLEKDDMIETIATSMAIFYLLLILCVLIVSHWAFRKSTIPLYKLLDWLGRFRVGQPHEPLDNPTSVHEFKTLNQVVEESTRRSTELYNKQKQFVENAAHELQTPLAVCVNKLELLAENPDCTERQLEEIASLHQTVSGIARLNKSLLLLSRIDNRQFPDEKEIRLDQQIQAQLNDLEMLYEDKRIKIDTSRLEPLLVQMNESLATALTINLLKNAFVHNHESGTIEVESGQRHLLVANTGEHPGELDRDRLFARFGKQSQRKESNGLGLAIVKSIAELYGFKLSYRYHSDKHIFQIFFPER</sequence>
<dbReference type="InterPro" id="IPR003594">
    <property type="entry name" value="HATPase_dom"/>
</dbReference>
<dbReference type="InterPro" id="IPR036890">
    <property type="entry name" value="HATPase_C_sf"/>
</dbReference>
<evidence type="ECO:0000256" key="4">
    <source>
        <dbReference type="ARBA" id="ARBA00022679"/>
    </source>
</evidence>
<dbReference type="SMART" id="SM00388">
    <property type="entry name" value="HisKA"/>
    <property type="match status" value="1"/>
</dbReference>
<dbReference type="SUPFAM" id="SSF55874">
    <property type="entry name" value="ATPase domain of HSP90 chaperone/DNA topoisomerase II/histidine kinase"/>
    <property type="match status" value="1"/>
</dbReference>
<dbReference type="InterPro" id="IPR036097">
    <property type="entry name" value="HisK_dim/P_sf"/>
</dbReference>
<evidence type="ECO:0000256" key="1">
    <source>
        <dbReference type="ARBA" id="ARBA00000085"/>
    </source>
</evidence>
<dbReference type="GO" id="GO:0005886">
    <property type="term" value="C:plasma membrane"/>
    <property type="evidence" value="ECO:0007669"/>
    <property type="project" value="TreeGrafter"/>
</dbReference>
<dbReference type="EC" id="2.7.13.3" evidence="2"/>
<dbReference type="EMBL" id="DXEL01000046">
    <property type="protein sequence ID" value="HIX74671.1"/>
    <property type="molecule type" value="Genomic_DNA"/>
</dbReference>
<organism evidence="10 11">
    <name type="scientific">Candidatus Parabacteroides intestinipullorum</name>
    <dbReference type="NCBI Taxonomy" id="2838723"/>
    <lineage>
        <taxon>Bacteria</taxon>
        <taxon>Pseudomonadati</taxon>
        <taxon>Bacteroidota</taxon>
        <taxon>Bacteroidia</taxon>
        <taxon>Bacteroidales</taxon>
        <taxon>Tannerellaceae</taxon>
        <taxon>Parabacteroides</taxon>
    </lineage>
</organism>
<evidence type="ECO:0000256" key="6">
    <source>
        <dbReference type="ARBA" id="ARBA00022777"/>
    </source>
</evidence>
<dbReference type="PANTHER" id="PTHR45436:SF5">
    <property type="entry name" value="SENSOR HISTIDINE KINASE TRCS"/>
    <property type="match status" value="1"/>
</dbReference>
<accession>A0A9D1X8W1</accession>
<reference evidence="10" key="1">
    <citation type="journal article" date="2021" name="PeerJ">
        <title>Extensive microbial diversity within the chicken gut microbiome revealed by metagenomics and culture.</title>
        <authorList>
            <person name="Gilroy R."/>
            <person name="Ravi A."/>
            <person name="Getino M."/>
            <person name="Pursley I."/>
            <person name="Horton D.L."/>
            <person name="Alikhan N.F."/>
            <person name="Baker D."/>
            <person name="Gharbi K."/>
            <person name="Hall N."/>
            <person name="Watson M."/>
            <person name="Adriaenssens E.M."/>
            <person name="Foster-Nyarko E."/>
            <person name="Jarju S."/>
            <person name="Secka A."/>
            <person name="Antonio M."/>
            <person name="Oren A."/>
            <person name="Chaudhuri R.R."/>
            <person name="La Ragione R."/>
            <person name="Hildebrand F."/>
            <person name="Pallen M.J."/>
        </authorList>
    </citation>
    <scope>NUCLEOTIDE SEQUENCE</scope>
    <source>
        <strain evidence="10">ChiGjej6B6-14162</strain>
    </source>
</reference>
<protein>
    <recommendedName>
        <fullName evidence="2">histidine kinase</fullName>
        <ecNumber evidence="2">2.7.13.3</ecNumber>
    </recommendedName>
</protein>
<keyword evidence="5 8" id="KW-0812">Transmembrane</keyword>
<dbReference type="InterPro" id="IPR005467">
    <property type="entry name" value="His_kinase_dom"/>
</dbReference>
<dbReference type="GO" id="GO:0000155">
    <property type="term" value="F:phosphorelay sensor kinase activity"/>
    <property type="evidence" value="ECO:0007669"/>
    <property type="project" value="InterPro"/>
</dbReference>
<gene>
    <name evidence="10" type="ORF">H9977_06535</name>
</gene>
<comment type="caution">
    <text evidence="10">The sequence shown here is derived from an EMBL/GenBank/DDBJ whole genome shotgun (WGS) entry which is preliminary data.</text>
</comment>
<evidence type="ECO:0000256" key="5">
    <source>
        <dbReference type="ARBA" id="ARBA00022692"/>
    </source>
</evidence>
<dbReference type="SUPFAM" id="SSF47384">
    <property type="entry name" value="Homodimeric domain of signal transducing histidine kinase"/>
    <property type="match status" value="1"/>
</dbReference>
<dbReference type="Proteomes" id="UP000886740">
    <property type="component" value="Unassembled WGS sequence"/>
</dbReference>
<evidence type="ECO:0000313" key="11">
    <source>
        <dbReference type="Proteomes" id="UP000886740"/>
    </source>
</evidence>
<feature type="transmembrane region" description="Helical" evidence="8">
    <location>
        <begin position="136"/>
        <end position="159"/>
    </location>
</feature>
<keyword evidence="3" id="KW-0597">Phosphoprotein</keyword>
<name>A0A9D1X8W1_9BACT</name>
<dbReference type="SMART" id="SM00387">
    <property type="entry name" value="HATPase_c"/>
    <property type="match status" value="1"/>
</dbReference>
<feature type="domain" description="Histidine kinase" evidence="9">
    <location>
        <begin position="221"/>
        <end position="426"/>
    </location>
</feature>
<reference evidence="10" key="2">
    <citation type="submission" date="2021-04" db="EMBL/GenBank/DDBJ databases">
        <authorList>
            <person name="Gilroy R."/>
        </authorList>
    </citation>
    <scope>NUCLEOTIDE SEQUENCE</scope>
    <source>
        <strain evidence="10">ChiGjej6B6-14162</strain>
    </source>
</reference>
<feature type="transmembrane region" description="Helical" evidence="8">
    <location>
        <begin position="12"/>
        <end position="31"/>
    </location>
</feature>
<comment type="catalytic activity">
    <reaction evidence="1">
        <text>ATP + protein L-histidine = ADP + protein N-phospho-L-histidine.</text>
        <dbReference type="EC" id="2.7.13.3"/>
    </reaction>
</comment>
<evidence type="ECO:0000256" key="7">
    <source>
        <dbReference type="ARBA" id="ARBA00022989"/>
    </source>
</evidence>
<keyword evidence="8" id="KW-0472">Membrane</keyword>
<dbReference type="InterPro" id="IPR003661">
    <property type="entry name" value="HisK_dim/P_dom"/>
</dbReference>
<dbReference type="Gene3D" id="3.30.565.10">
    <property type="entry name" value="Histidine kinase-like ATPase, C-terminal domain"/>
    <property type="match status" value="1"/>
</dbReference>
<dbReference type="InterPro" id="IPR050428">
    <property type="entry name" value="TCS_sensor_his_kinase"/>
</dbReference>
<proteinExistence type="predicted"/>
<keyword evidence="4" id="KW-0808">Transferase</keyword>
<keyword evidence="6 10" id="KW-0418">Kinase</keyword>
<dbReference type="Gene3D" id="1.10.287.130">
    <property type="match status" value="1"/>
</dbReference>
<dbReference type="PROSITE" id="PS50109">
    <property type="entry name" value="HIS_KIN"/>
    <property type="match status" value="1"/>
</dbReference>
<dbReference type="AlphaFoldDB" id="A0A9D1X8W1"/>
<dbReference type="Pfam" id="PF02518">
    <property type="entry name" value="HATPase_c"/>
    <property type="match status" value="1"/>
</dbReference>
<dbReference type="Pfam" id="PF00512">
    <property type="entry name" value="HisKA"/>
    <property type="match status" value="1"/>
</dbReference>
<evidence type="ECO:0000259" key="9">
    <source>
        <dbReference type="PROSITE" id="PS50109"/>
    </source>
</evidence>
<evidence type="ECO:0000256" key="3">
    <source>
        <dbReference type="ARBA" id="ARBA00022553"/>
    </source>
</evidence>
<dbReference type="PANTHER" id="PTHR45436">
    <property type="entry name" value="SENSOR HISTIDINE KINASE YKOH"/>
    <property type="match status" value="1"/>
</dbReference>